<organism evidence="1 2">
    <name type="scientific">Candidatus Avoscillospira stercorigallinarum</name>
    <dbReference type="NCBI Taxonomy" id="2840708"/>
    <lineage>
        <taxon>Bacteria</taxon>
        <taxon>Bacillati</taxon>
        <taxon>Bacillota</taxon>
        <taxon>Clostridia</taxon>
        <taxon>Eubacteriales</taxon>
        <taxon>Oscillospiraceae</taxon>
        <taxon>Oscillospiraceae incertae sedis</taxon>
        <taxon>Candidatus Avoscillospira</taxon>
    </lineage>
</organism>
<dbReference type="AlphaFoldDB" id="A0A9D0Z4F9"/>
<comment type="caution">
    <text evidence="1">The sequence shown here is derived from an EMBL/GenBank/DDBJ whole genome shotgun (WGS) entry which is preliminary data.</text>
</comment>
<sequence>MPRTDVTQMLFSKVYPLLVQKAQRKGRTREEVAQVTAWLTGYSPEELARLEQSALCYGDFFRQAPALNPNRVRIIGKICGVRVEEIQDPLMREIRYLDKLVDELAQGKPMEKILRT</sequence>
<dbReference type="InterPro" id="IPR014580">
    <property type="entry name" value="UCP033199"/>
</dbReference>
<proteinExistence type="predicted"/>
<dbReference type="Proteomes" id="UP000886874">
    <property type="component" value="Unassembled WGS sequence"/>
</dbReference>
<gene>
    <name evidence="1" type="ORF">IAA67_01370</name>
</gene>
<reference evidence="1" key="1">
    <citation type="submission" date="2020-10" db="EMBL/GenBank/DDBJ databases">
        <authorList>
            <person name="Gilroy R."/>
        </authorList>
    </citation>
    <scope>NUCLEOTIDE SEQUENCE</scope>
    <source>
        <strain evidence="1">ChiSjej2B20-13462</strain>
    </source>
</reference>
<protein>
    <submittedName>
        <fullName evidence="1">DUF2200 domain-containing protein</fullName>
    </submittedName>
</protein>
<dbReference type="Gene3D" id="1.10.8.290">
    <property type="entry name" value="uncharacterized protein sp1917 domain"/>
    <property type="match status" value="1"/>
</dbReference>
<name>A0A9D0Z4F9_9FIRM</name>
<dbReference type="Pfam" id="PF09966">
    <property type="entry name" value="DUF2200"/>
    <property type="match status" value="1"/>
</dbReference>
<dbReference type="EMBL" id="DVFN01000017">
    <property type="protein sequence ID" value="HIQ68969.1"/>
    <property type="molecule type" value="Genomic_DNA"/>
</dbReference>
<accession>A0A9D0Z4F9</accession>
<dbReference type="PIRSF" id="PIRSF033199">
    <property type="entry name" value="UCP033199"/>
    <property type="match status" value="1"/>
</dbReference>
<evidence type="ECO:0000313" key="2">
    <source>
        <dbReference type="Proteomes" id="UP000886874"/>
    </source>
</evidence>
<dbReference type="InterPro" id="IPR023204">
    <property type="entry name" value="SP1917_dom_sf"/>
</dbReference>
<reference evidence="1" key="2">
    <citation type="journal article" date="2021" name="PeerJ">
        <title>Extensive microbial diversity within the chicken gut microbiome revealed by metagenomics and culture.</title>
        <authorList>
            <person name="Gilroy R."/>
            <person name="Ravi A."/>
            <person name="Getino M."/>
            <person name="Pursley I."/>
            <person name="Horton D.L."/>
            <person name="Alikhan N.F."/>
            <person name="Baker D."/>
            <person name="Gharbi K."/>
            <person name="Hall N."/>
            <person name="Watson M."/>
            <person name="Adriaenssens E.M."/>
            <person name="Foster-Nyarko E."/>
            <person name="Jarju S."/>
            <person name="Secka A."/>
            <person name="Antonio M."/>
            <person name="Oren A."/>
            <person name="Chaudhuri R.R."/>
            <person name="La Ragione R."/>
            <person name="Hildebrand F."/>
            <person name="Pallen M.J."/>
        </authorList>
    </citation>
    <scope>NUCLEOTIDE SEQUENCE</scope>
    <source>
        <strain evidence="1">ChiSjej2B20-13462</strain>
    </source>
</reference>
<evidence type="ECO:0000313" key="1">
    <source>
        <dbReference type="EMBL" id="HIQ68969.1"/>
    </source>
</evidence>